<comment type="caution">
    <text evidence="1">The sequence shown here is derived from an EMBL/GenBank/DDBJ whole genome shotgun (WGS) entry which is preliminary data.</text>
</comment>
<dbReference type="RefSeq" id="WP_213669560.1">
    <property type="nucleotide sequence ID" value="NZ_JAHCDA010000001.1"/>
</dbReference>
<dbReference type="EMBL" id="JAHCDA010000001">
    <property type="protein sequence ID" value="MBS7810981.1"/>
    <property type="molecule type" value="Genomic_DNA"/>
</dbReference>
<sequence>MIRLVEPTTRVAVEVTFLRMDEAPKERAPALPPGLEVERLFPRCSVPHYRHLYAEVGNDYVWWLRRTLTDRELDQILDDRAISISVLRDAEGEIGFYELDRRSWPVINLAYFGLMGRGIGLGVGMPFLHHAIATAWGENCAALTVNTCTADHPRALPNYVRAGFRKLRTVREEWPVPDRLGLPIPDRLKI</sequence>
<dbReference type="SUPFAM" id="SSF55729">
    <property type="entry name" value="Acyl-CoA N-acyltransferases (Nat)"/>
    <property type="match status" value="1"/>
</dbReference>
<name>A0ABS5QBB2_9PROT</name>
<gene>
    <name evidence="1" type="ORF">KHU32_08525</name>
</gene>
<keyword evidence="2" id="KW-1185">Reference proteome</keyword>
<dbReference type="InterPro" id="IPR016181">
    <property type="entry name" value="Acyl_CoA_acyltransferase"/>
</dbReference>
<evidence type="ECO:0000313" key="2">
    <source>
        <dbReference type="Proteomes" id="UP000766336"/>
    </source>
</evidence>
<accession>A0ABS5QBB2</accession>
<reference evidence="1 2" key="1">
    <citation type="submission" date="2021-05" db="EMBL/GenBank/DDBJ databases">
        <title>Roseococcus sp. XZZS9, whole genome shotgun sequencing project.</title>
        <authorList>
            <person name="Zhao G."/>
            <person name="Shen L."/>
        </authorList>
    </citation>
    <scope>NUCLEOTIDE SEQUENCE [LARGE SCALE GENOMIC DNA]</scope>
    <source>
        <strain evidence="1 2">XZZS9</strain>
    </source>
</reference>
<proteinExistence type="predicted"/>
<dbReference type="Proteomes" id="UP000766336">
    <property type="component" value="Unassembled WGS sequence"/>
</dbReference>
<evidence type="ECO:0000313" key="1">
    <source>
        <dbReference type="EMBL" id="MBS7810981.1"/>
    </source>
</evidence>
<organism evidence="1 2">
    <name type="scientific">Roseococcus pinisoli</name>
    <dbReference type="NCBI Taxonomy" id="2835040"/>
    <lineage>
        <taxon>Bacteria</taxon>
        <taxon>Pseudomonadati</taxon>
        <taxon>Pseudomonadota</taxon>
        <taxon>Alphaproteobacteria</taxon>
        <taxon>Acetobacterales</taxon>
        <taxon>Roseomonadaceae</taxon>
        <taxon>Roseococcus</taxon>
    </lineage>
</organism>
<dbReference type="Gene3D" id="3.40.630.30">
    <property type="match status" value="1"/>
</dbReference>
<protein>
    <submittedName>
        <fullName evidence="1">GNAT family N-acetyltransferase</fullName>
    </submittedName>
</protein>